<name>F0ZD02_DICPU</name>
<dbReference type="AlphaFoldDB" id="F0ZD02"/>
<dbReference type="EC" id="2.3.1.4" evidence="6"/>
<accession>F0ZD02</accession>
<dbReference type="FunCoup" id="F0ZD02">
    <property type="interactions" value="289"/>
</dbReference>
<evidence type="ECO:0000256" key="5">
    <source>
        <dbReference type="ARBA" id="ARBA00048964"/>
    </source>
</evidence>
<sequence length="162" mass="18831">MSSSLLKEPREIDEIVYRFLEISDFEKGFSECLQQLTEAKFTKSQFIDRYSELKKQPDTYFIVVAEDLKKKKIIACGTLFVEKKFIRNCGTCGHIEDIVVDKTYRGKNLGLRIIEQLTHIGKKLGCYKLILDCSDSNVKFYEKCLFEKKGVQMSLYLPMSKL</sequence>
<dbReference type="InterPro" id="IPR039143">
    <property type="entry name" value="GNPNAT1-like"/>
</dbReference>
<protein>
    <recommendedName>
        <fullName evidence="6">Glucosamine 6-phosphate N-acetyltransferase</fullName>
        <ecNumber evidence="6">2.3.1.4</ecNumber>
    </recommendedName>
</protein>
<dbReference type="SUPFAM" id="SSF55729">
    <property type="entry name" value="Acyl-CoA N-acyltransferases (Nat)"/>
    <property type="match status" value="1"/>
</dbReference>
<dbReference type="PANTHER" id="PTHR13355">
    <property type="entry name" value="GLUCOSAMINE 6-PHOSPHATE N-ACETYLTRANSFERASE"/>
    <property type="match status" value="1"/>
</dbReference>
<dbReference type="InterPro" id="IPR000182">
    <property type="entry name" value="GNAT_dom"/>
</dbReference>
<dbReference type="GO" id="GO:0006048">
    <property type="term" value="P:UDP-N-acetylglucosamine biosynthetic process"/>
    <property type="evidence" value="ECO:0007669"/>
    <property type="project" value="UniProtKB-UniRule"/>
</dbReference>
<dbReference type="KEGG" id="dpp:DICPUDRAFT_76233"/>
<reference evidence="9" key="1">
    <citation type="journal article" date="2011" name="Genome Biol.">
        <title>Comparative genomics of the social amoebae Dictyostelium discoideum and Dictyostelium purpureum.</title>
        <authorList>
            <consortium name="US DOE Joint Genome Institute (JGI-PGF)"/>
            <person name="Sucgang R."/>
            <person name="Kuo A."/>
            <person name="Tian X."/>
            <person name="Salerno W."/>
            <person name="Parikh A."/>
            <person name="Feasley C.L."/>
            <person name="Dalin E."/>
            <person name="Tu H."/>
            <person name="Huang E."/>
            <person name="Barry K."/>
            <person name="Lindquist E."/>
            <person name="Shapiro H."/>
            <person name="Bruce D."/>
            <person name="Schmutz J."/>
            <person name="Salamov A."/>
            <person name="Fey P."/>
            <person name="Gaudet P."/>
            <person name="Anjard C."/>
            <person name="Babu M.M."/>
            <person name="Basu S."/>
            <person name="Bushmanova Y."/>
            <person name="van der Wel H."/>
            <person name="Katoh-Kurasawa M."/>
            <person name="Dinh C."/>
            <person name="Coutinho P.M."/>
            <person name="Saito T."/>
            <person name="Elias M."/>
            <person name="Schaap P."/>
            <person name="Kay R.R."/>
            <person name="Henrissat B."/>
            <person name="Eichinger L."/>
            <person name="Rivero F."/>
            <person name="Putnam N.H."/>
            <person name="West C.M."/>
            <person name="Loomis W.F."/>
            <person name="Chisholm R.L."/>
            <person name="Shaulsky G."/>
            <person name="Strassmann J.E."/>
            <person name="Queller D.C."/>
            <person name="Kuspa A."/>
            <person name="Grigoriev I.V."/>
        </authorList>
    </citation>
    <scope>NUCLEOTIDE SEQUENCE [LARGE SCALE GENOMIC DNA]</scope>
    <source>
        <strain evidence="9">QSDP1</strain>
    </source>
</reference>
<evidence type="ECO:0000256" key="2">
    <source>
        <dbReference type="ARBA" id="ARBA00006048"/>
    </source>
</evidence>
<dbReference type="InterPro" id="IPR016181">
    <property type="entry name" value="Acyl_CoA_acyltransferase"/>
</dbReference>
<dbReference type="InParanoid" id="F0ZD02"/>
<proteinExistence type="inferred from homology"/>
<evidence type="ECO:0000256" key="6">
    <source>
        <dbReference type="RuleBase" id="RU365086"/>
    </source>
</evidence>
<evidence type="ECO:0000256" key="3">
    <source>
        <dbReference type="ARBA" id="ARBA00022679"/>
    </source>
</evidence>
<dbReference type="EMBL" id="GL870982">
    <property type="protein sequence ID" value="EGC38157.1"/>
    <property type="molecule type" value="Genomic_DNA"/>
</dbReference>
<dbReference type="VEuPathDB" id="AmoebaDB:DICPUDRAFT_76233"/>
<keyword evidence="3 6" id="KW-0808">Transferase</keyword>
<dbReference type="Proteomes" id="UP000001064">
    <property type="component" value="Unassembled WGS sequence"/>
</dbReference>
<dbReference type="OrthoDB" id="10039976at2759"/>
<dbReference type="Pfam" id="PF00583">
    <property type="entry name" value="Acetyltransf_1"/>
    <property type="match status" value="1"/>
</dbReference>
<organism evidence="8 9">
    <name type="scientific">Dictyostelium purpureum</name>
    <name type="common">Slime mold</name>
    <dbReference type="NCBI Taxonomy" id="5786"/>
    <lineage>
        <taxon>Eukaryota</taxon>
        <taxon>Amoebozoa</taxon>
        <taxon>Evosea</taxon>
        <taxon>Eumycetozoa</taxon>
        <taxon>Dictyostelia</taxon>
        <taxon>Dictyosteliales</taxon>
        <taxon>Dictyosteliaceae</taxon>
        <taxon>Dictyostelium</taxon>
    </lineage>
</organism>
<comment type="similarity">
    <text evidence="2 6">Belongs to the acetyltransferase family. GNA1 subfamily.</text>
</comment>
<dbReference type="Gene3D" id="3.40.630.30">
    <property type="match status" value="1"/>
</dbReference>
<keyword evidence="9" id="KW-1185">Reference proteome</keyword>
<keyword evidence="4 6" id="KW-0012">Acyltransferase</keyword>
<comment type="pathway">
    <text evidence="1 6">Nucleotide-sugar biosynthesis; UDP-N-acetyl-alpha-D-glucosamine biosynthesis; N-acetyl-alpha-D-glucosamine 1-phosphate from alpha-D-glucosamine 6-phosphate (route I): step 1/2.</text>
</comment>
<evidence type="ECO:0000256" key="4">
    <source>
        <dbReference type="ARBA" id="ARBA00023315"/>
    </source>
</evidence>
<dbReference type="CDD" id="cd04301">
    <property type="entry name" value="NAT_SF"/>
    <property type="match status" value="1"/>
</dbReference>
<dbReference type="STRING" id="5786.F0ZD02"/>
<feature type="domain" description="N-acetyltransferase" evidence="7">
    <location>
        <begin position="15"/>
        <end position="162"/>
    </location>
</feature>
<dbReference type="GeneID" id="10502602"/>
<dbReference type="FunFam" id="3.40.630.30:FF:000136">
    <property type="entry name" value="Glucosamine 6-phosphate N-acetyltransferase"/>
    <property type="match status" value="1"/>
</dbReference>
<dbReference type="GO" id="GO:0004343">
    <property type="term" value="F:glucosamine 6-phosphate N-acetyltransferase activity"/>
    <property type="evidence" value="ECO:0000318"/>
    <property type="project" value="GO_Central"/>
</dbReference>
<evidence type="ECO:0000259" key="7">
    <source>
        <dbReference type="PROSITE" id="PS51186"/>
    </source>
</evidence>
<dbReference type="eggNOG" id="KOG3396">
    <property type="taxonomic scope" value="Eukaryota"/>
</dbReference>
<evidence type="ECO:0000313" key="9">
    <source>
        <dbReference type="Proteomes" id="UP000001064"/>
    </source>
</evidence>
<dbReference type="RefSeq" id="XP_003285284.1">
    <property type="nucleotide sequence ID" value="XM_003285236.1"/>
</dbReference>
<dbReference type="UniPathway" id="UPA00113">
    <property type="reaction ID" value="UER00529"/>
</dbReference>
<dbReference type="PANTHER" id="PTHR13355:SF11">
    <property type="entry name" value="GLUCOSAMINE 6-PHOSPHATE N-ACETYLTRANSFERASE"/>
    <property type="match status" value="1"/>
</dbReference>
<comment type="catalytic activity">
    <reaction evidence="5 6">
        <text>D-glucosamine 6-phosphate + acetyl-CoA = N-acetyl-D-glucosamine 6-phosphate + CoA + H(+)</text>
        <dbReference type="Rhea" id="RHEA:10292"/>
        <dbReference type="ChEBI" id="CHEBI:15378"/>
        <dbReference type="ChEBI" id="CHEBI:57287"/>
        <dbReference type="ChEBI" id="CHEBI:57288"/>
        <dbReference type="ChEBI" id="CHEBI:57513"/>
        <dbReference type="ChEBI" id="CHEBI:58725"/>
        <dbReference type="EC" id="2.3.1.4"/>
    </reaction>
</comment>
<evidence type="ECO:0000313" key="8">
    <source>
        <dbReference type="EMBL" id="EGC38157.1"/>
    </source>
</evidence>
<dbReference type="OMA" id="LVVEMKF"/>
<gene>
    <name evidence="8" type="ORF">DICPUDRAFT_76233</name>
</gene>
<dbReference type="PROSITE" id="PS51186">
    <property type="entry name" value="GNAT"/>
    <property type="match status" value="1"/>
</dbReference>
<evidence type="ECO:0000256" key="1">
    <source>
        <dbReference type="ARBA" id="ARBA00004832"/>
    </source>
</evidence>